<keyword evidence="3" id="KW-1185">Reference proteome</keyword>
<keyword evidence="1" id="KW-0472">Membrane</keyword>
<evidence type="ECO:0000313" key="2">
    <source>
        <dbReference type="EMBL" id="OJI96274.1"/>
    </source>
</evidence>
<evidence type="ECO:0000256" key="1">
    <source>
        <dbReference type="SAM" id="Phobius"/>
    </source>
</evidence>
<dbReference type="VEuPathDB" id="FungiDB:ASPVEDRAFT_230775"/>
<evidence type="ECO:0000313" key="3">
    <source>
        <dbReference type="Proteomes" id="UP000184073"/>
    </source>
</evidence>
<sequence>GLGSGPYVQKQTPSSLSLSHLIHPAPIAVIPTRVQNPPSPFIFSSISAFSTGLIPFFLIFSCFSSGILCTGWSLSTSRVMLAPADGVTPHKKEGSGRLEEVVCFGSDSGFNVEEEEISLVKAEGWDLVLSSSMIT</sequence>
<reference evidence="3" key="1">
    <citation type="journal article" date="2017" name="Genome Biol.">
        <title>Comparative genomics reveals high biological diversity and specific adaptations in the industrially and medically important fungal genus Aspergillus.</title>
        <authorList>
            <person name="de Vries R.P."/>
            <person name="Riley R."/>
            <person name="Wiebenga A."/>
            <person name="Aguilar-Osorio G."/>
            <person name="Amillis S."/>
            <person name="Uchima C.A."/>
            <person name="Anderluh G."/>
            <person name="Asadollahi M."/>
            <person name="Askin M."/>
            <person name="Barry K."/>
            <person name="Battaglia E."/>
            <person name="Bayram O."/>
            <person name="Benocci T."/>
            <person name="Braus-Stromeyer S.A."/>
            <person name="Caldana C."/>
            <person name="Canovas D."/>
            <person name="Cerqueira G.C."/>
            <person name="Chen F."/>
            <person name="Chen W."/>
            <person name="Choi C."/>
            <person name="Clum A."/>
            <person name="Dos Santos R.A."/>
            <person name="Damasio A.R."/>
            <person name="Diallinas G."/>
            <person name="Emri T."/>
            <person name="Fekete E."/>
            <person name="Flipphi M."/>
            <person name="Freyberg S."/>
            <person name="Gallo A."/>
            <person name="Gournas C."/>
            <person name="Habgood R."/>
            <person name="Hainaut M."/>
            <person name="Harispe M.L."/>
            <person name="Henrissat B."/>
            <person name="Hilden K.S."/>
            <person name="Hope R."/>
            <person name="Hossain A."/>
            <person name="Karabika E."/>
            <person name="Karaffa L."/>
            <person name="Karanyi Z."/>
            <person name="Krasevec N."/>
            <person name="Kuo A."/>
            <person name="Kusch H."/>
            <person name="LaButti K."/>
            <person name="Lagendijk E.L."/>
            <person name="Lapidus A."/>
            <person name="Levasseur A."/>
            <person name="Lindquist E."/>
            <person name="Lipzen A."/>
            <person name="Logrieco A.F."/>
            <person name="MacCabe A."/>
            <person name="Maekelae M.R."/>
            <person name="Malavazi I."/>
            <person name="Melin P."/>
            <person name="Meyer V."/>
            <person name="Mielnichuk N."/>
            <person name="Miskei M."/>
            <person name="Molnar A.P."/>
            <person name="Mule G."/>
            <person name="Ngan C.Y."/>
            <person name="Orejas M."/>
            <person name="Orosz E."/>
            <person name="Ouedraogo J.P."/>
            <person name="Overkamp K.M."/>
            <person name="Park H.-S."/>
            <person name="Perrone G."/>
            <person name="Piumi F."/>
            <person name="Punt P.J."/>
            <person name="Ram A.F."/>
            <person name="Ramon A."/>
            <person name="Rauscher S."/>
            <person name="Record E."/>
            <person name="Riano-Pachon D.M."/>
            <person name="Robert V."/>
            <person name="Roehrig J."/>
            <person name="Ruller R."/>
            <person name="Salamov A."/>
            <person name="Salih N.S."/>
            <person name="Samson R.A."/>
            <person name="Sandor E."/>
            <person name="Sanguinetti M."/>
            <person name="Schuetze T."/>
            <person name="Sepcic K."/>
            <person name="Shelest E."/>
            <person name="Sherlock G."/>
            <person name="Sophianopoulou V."/>
            <person name="Squina F.M."/>
            <person name="Sun H."/>
            <person name="Susca A."/>
            <person name="Todd R.B."/>
            <person name="Tsang A."/>
            <person name="Unkles S.E."/>
            <person name="van de Wiele N."/>
            <person name="van Rossen-Uffink D."/>
            <person name="Oliveira J.V."/>
            <person name="Vesth T.C."/>
            <person name="Visser J."/>
            <person name="Yu J.-H."/>
            <person name="Zhou M."/>
            <person name="Andersen M.R."/>
            <person name="Archer D.B."/>
            <person name="Baker S.E."/>
            <person name="Benoit I."/>
            <person name="Brakhage A.A."/>
            <person name="Braus G.H."/>
            <person name="Fischer R."/>
            <person name="Frisvad J.C."/>
            <person name="Goldman G.H."/>
            <person name="Houbraken J."/>
            <person name="Oakley B."/>
            <person name="Pocsi I."/>
            <person name="Scazzocchio C."/>
            <person name="Seiboth B."/>
            <person name="vanKuyk P.A."/>
            <person name="Wortman J."/>
            <person name="Dyer P.S."/>
            <person name="Grigoriev I.V."/>
        </authorList>
    </citation>
    <scope>NUCLEOTIDE SEQUENCE [LARGE SCALE GENOMIC DNA]</scope>
    <source>
        <strain evidence="3">CBS 583.65</strain>
    </source>
</reference>
<accession>A0A1L9P4A8</accession>
<name>A0A1L9P4A8_ASPVE</name>
<dbReference type="GeneID" id="63725027"/>
<dbReference type="RefSeq" id="XP_040662037.1">
    <property type="nucleotide sequence ID" value="XM_040809516.1"/>
</dbReference>
<feature type="transmembrane region" description="Helical" evidence="1">
    <location>
        <begin position="41"/>
        <end position="68"/>
    </location>
</feature>
<protein>
    <submittedName>
        <fullName evidence="2">Uncharacterized protein</fullName>
    </submittedName>
</protein>
<dbReference type="Proteomes" id="UP000184073">
    <property type="component" value="Unassembled WGS sequence"/>
</dbReference>
<dbReference type="EMBL" id="KV878125">
    <property type="protein sequence ID" value="OJI96274.1"/>
    <property type="molecule type" value="Genomic_DNA"/>
</dbReference>
<dbReference type="AlphaFoldDB" id="A0A1L9P4A8"/>
<organism evidence="2 3">
    <name type="scientific">Aspergillus versicolor CBS 583.65</name>
    <dbReference type="NCBI Taxonomy" id="1036611"/>
    <lineage>
        <taxon>Eukaryota</taxon>
        <taxon>Fungi</taxon>
        <taxon>Dikarya</taxon>
        <taxon>Ascomycota</taxon>
        <taxon>Pezizomycotina</taxon>
        <taxon>Eurotiomycetes</taxon>
        <taxon>Eurotiomycetidae</taxon>
        <taxon>Eurotiales</taxon>
        <taxon>Aspergillaceae</taxon>
        <taxon>Aspergillus</taxon>
        <taxon>Aspergillus subgen. Nidulantes</taxon>
    </lineage>
</organism>
<feature type="non-terminal residue" evidence="2">
    <location>
        <position position="1"/>
    </location>
</feature>
<keyword evidence="1" id="KW-1133">Transmembrane helix</keyword>
<proteinExistence type="predicted"/>
<gene>
    <name evidence="2" type="ORF">ASPVEDRAFT_230775</name>
</gene>
<keyword evidence="1" id="KW-0812">Transmembrane</keyword>